<keyword evidence="3" id="KW-1185">Reference proteome</keyword>
<feature type="transmembrane region" description="Helical" evidence="1">
    <location>
        <begin position="12"/>
        <end position="30"/>
    </location>
</feature>
<dbReference type="STRING" id="1230458.C484_02035"/>
<comment type="caution">
    <text evidence="2">The sequence shown here is derived from an EMBL/GenBank/DDBJ whole genome shotgun (WGS) entry which is preliminary data.</text>
</comment>
<evidence type="ECO:0000313" key="2">
    <source>
        <dbReference type="EMBL" id="ELY96453.1"/>
    </source>
</evidence>
<gene>
    <name evidence="2" type="ORF">C484_02035</name>
</gene>
<dbReference type="PATRIC" id="fig|1230458.4.peg.399"/>
<dbReference type="Proteomes" id="UP000011648">
    <property type="component" value="Unassembled WGS sequence"/>
</dbReference>
<evidence type="ECO:0000313" key="3">
    <source>
        <dbReference type="Proteomes" id="UP000011648"/>
    </source>
</evidence>
<organism evidence="2 3">
    <name type="scientific">Natrialba taiwanensis DSM 12281</name>
    <dbReference type="NCBI Taxonomy" id="1230458"/>
    <lineage>
        <taxon>Archaea</taxon>
        <taxon>Methanobacteriati</taxon>
        <taxon>Methanobacteriota</taxon>
        <taxon>Stenosarchaea group</taxon>
        <taxon>Halobacteria</taxon>
        <taxon>Halobacteriales</taxon>
        <taxon>Natrialbaceae</taxon>
        <taxon>Natrialba</taxon>
    </lineage>
</organism>
<dbReference type="AlphaFoldDB" id="M0AGG7"/>
<protein>
    <submittedName>
        <fullName evidence="2">Uncharacterized protein</fullName>
    </submittedName>
</protein>
<dbReference type="EMBL" id="AOIL01000009">
    <property type="protein sequence ID" value="ELY96453.1"/>
    <property type="molecule type" value="Genomic_DNA"/>
</dbReference>
<keyword evidence="1" id="KW-0472">Membrane</keyword>
<dbReference type="InterPro" id="IPR055707">
    <property type="entry name" value="DUF7283"/>
</dbReference>
<reference evidence="2 3" key="1">
    <citation type="journal article" date="2014" name="PLoS Genet.">
        <title>Phylogenetically driven sequencing of extremely halophilic archaea reveals strategies for static and dynamic osmo-response.</title>
        <authorList>
            <person name="Becker E.A."/>
            <person name="Seitzer P.M."/>
            <person name="Tritt A."/>
            <person name="Larsen D."/>
            <person name="Krusor M."/>
            <person name="Yao A.I."/>
            <person name="Wu D."/>
            <person name="Madern D."/>
            <person name="Eisen J.A."/>
            <person name="Darling A.E."/>
            <person name="Facciotti M.T."/>
        </authorList>
    </citation>
    <scope>NUCLEOTIDE SEQUENCE [LARGE SCALE GENOMIC DNA]</scope>
    <source>
        <strain evidence="2 3">DSM 12281</strain>
    </source>
</reference>
<dbReference type="Pfam" id="PF23954">
    <property type="entry name" value="DUF7283"/>
    <property type="match status" value="1"/>
</dbReference>
<keyword evidence="1" id="KW-1133">Transmembrane helix</keyword>
<sequence>MDLDAPADAWYVYVAVAIVSVALAGLALGVSTGPPPDAERAATTIEGATTSEYPARATAEHDAETVTIDRRTITMENDHGTSHASVDYGVVVPVRGNERLENLSAGAAFKDEYAEALADGDRHAFDEFQQDVESAFDENSGRPIRADGDLRARQVTVDAAVDELDPVEEQLTIEVTEDWEPILSTVPDQIWDPEPYIGAMQVTYTGPEDRRATVHMDGEYRLSDILPDAVPTPAVPDPEPLDETAELAATDHGSASTVIRPRSDGQIDISLPRDFGRLRSSQPARDPIEFTVEATDPSGDLPSATGSGELEYADGSVEWTNEVERDMEFDHEHPAIGRNDGGNYYVTLVAV</sequence>
<name>M0AGG7_9EURY</name>
<proteinExistence type="predicted"/>
<keyword evidence="1" id="KW-0812">Transmembrane</keyword>
<dbReference type="RefSeq" id="WP_006824312.1">
    <property type="nucleotide sequence ID" value="NZ_AOIL01000009.1"/>
</dbReference>
<accession>M0AGG7</accession>
<dbReference type="OrthoDB" id="157493at2157"/>
<evidence type="ECO:0000256" key="1">
    <source>
        <dbReference type="SAM" id="Phobius"/>
    </source>
</evidence>